<evidence type="ECO:0000256" key="7">
    <source>
        <dbReference type="RuleBase" id="RU363032"/>
    </source>
</evidence>
<feature type="transmembrane region" description="Helical" evidence="7">
    <location>
        <begin position="101"/>
        <end position="120"/>
    </location>
</feature>
<evidence type="ECO:0000256" key="4">
    <source>
        <dbReference type="ARBA" id="ARBA00022692"/>
    </source>
</evidence>
<evidence type="ECO:0000256" key="6">
    <source>
        <dbReference type="ARBA" id="ARBA00023136"/>
    </source>
</evidence>
<evidence type="ECO:0000313" key="9">
    <source>
        <dbReference type="EMBL" id="SQI53892.1"/>
    </source>
</evidence>
<dbReference type="PANTHER" id="PTHR43227">
    <property type="entry name" value="BLL4140 PROTEIN"/>
    <property type="match status" value="1"/>
</dbReference>
<keyword evidence="3" id="KW-1003">Cell membrane</keyword>
<dbReference type="CDD" id="cd06261">
    <property type="entry name" value="TM_PBP2"/>
    <property type="match status" value="1"/>
</dbReference>
<evidence type="ECO:0000256" key="2">
    <source>
        <dbReference type="ARBA" id="ARBA00022448"/>
    </source>
</evidence>
<keyword evidence="2 7" id="KW-0813">Transport</keyword>
<keyword evidence="6 7" id="KW-0472">Membrane</keyword>
<dbReference type="SUPFAM" id="SSF161098">
    <property type="entry name" value="MetI-like"/>
    <property type="match status" value="1"/>
</dbReference>
<dbReference type="EMBL" id="LS483476">
    <property type="protein sequence ID" value="SQI53892.1"/>
    <property type="molecule type" value="Genomic_DNA"/>
</dbReference>
<dbReference type="InterPro" id="IPR050809">
    <property type="entry name" value="UgpAE/MalFG_permease"/>
</dbReference>
<organism evidence="9 10">
    <name type="scientific">Lederbergia lenta</name>
    <name type="common">Bacillus lentus</name>
    <dbReference type="NCBI Taxonomy" id="1467"/>
    <lineage>
        <taxon>Bacteria</taxon>
        <taxon>Bacillati</taxon>
        <taxon>Bacillota</taxon>
        <taxon>Bacilli</taxon>
        <taxon>Bacillales</taxon>
        <taxon>Bacillaceae</taxon>
        <taxon>Lederbergia</taxon>
    </lineage>
</organism>
<feature type="transmembrane region" description="Helical" evidence="7">
    <location>
        <begin position="236"/>
        <end position="257"/>
    </location>
</feature>
<dbReference type="InterPro" id="IPR035906">
    <property type="entry name" value="MetI-like_sf"/>
</dbReference>
<keyword evidence="10" id="KW-1185">Reference proteome</keyword>
<dbReference type="Proteomes" id="UP000249134">
    <property type="component" value="Chromosome 1"/>
</dbReference>
<reference evidence="9 10" key="1">
    <citation type="submission" date="2018-06" db="EMBL/GenBank/DDBJ databases">
        <authorList>
            <consortium name="Pathogen Informatics"/>
            <person name="Doyle S."/>
        </authorList>
    </citation>
    <scope>NUCLEOTIDE SEQUENCE [LARGE SCALE GENOMIC DNA]</scope>
    <source>
        <strain evidence="9 10">NCTC4824</strain>
    </source>
</reference>
<name>A0A2X4W4M0_LEDLE</name>
<feature type="domain" description="ABC transmembrane type-1" evidence="8">
    <location>
        <begin position="95"/>
        <end position="310"/>
    </location>
</feature>
<evidence type="ECO:0000259" key="8">
    <source>
        <dbReference type="PROSITE" id="PS50928"/>
    </source>
</evidence>
<dbReference type="KEGG" id="blen:NCTC4824_01160"/>
<dbReference type="GO" id="GO:0005886">
    <property type="term" value="C:plasma membrane"/>
    <property type="evidence" value="ECO:0007669"/>
    <property type="project" value="UniProtKB-SubCell"/>
</dbReference>
<evidence type="ECO:0000256" key="1">
    <source>
        <dbReference type="ARBA" id="ARBA00004651"/>
    </source>
</evidence>
<dbReference type="STRING" id="1348624.GCA_001591545_00256"/>
<dbReference type="AlphaFoldDB" id="A0A2X4W4M0"/>
<comment type="similarity">
    <text evidence="7">Belongs to the binding-protein-dependent transport system permease family.</text>
</comment>
<evidence type="ECO:0000256" key="3">
    <source>
        <dbReference type="ARBA" id="ARBA00022475"/>
    </source>
</evidence>
<comment type="subcellular location">
    <subcellularLocation>
        <location evidence="1 7">Cell membrane</location>
        <topology evidence="1 7">Multi-pass membrane protein</topology>
    </subcellularLocation>
</comment>
<dbReference type="Pfam" id="PF00528">
    <property type="entry name" value="BPD_transp_1"/>
    <property type="match status" value="1"/>
</dbReference>
<gene>
    <name evidence="9" type="primary">ugpA_8</name>
    <name evidence="9" type="ORF">NCTC4824_01160</name>
</gene>
<evidence type="ECO:0000313" key="10">
    <source>
        <dbReference type="Proteomes" id="UP000249134"/>
    </source>
</evidence>
<accession>A0A2X4W4M0</accession>
<dbReference type="Gene3D" id="1.10.3720.10">
    <property type="entry name" value="MetI-like"/>
    <property type="match status" value="1"/>
</dbReference>
<dbReference type="InterPro" id="IPR000515">
    <property type="entry name" value="MetI-like"/>
</dbReference>
<feature type="transmembrane region" description="Helical" evidence="7">
    <location>
        <begin position="36"/>
        <end position="62"/>
    </location>
</feature>
<sequence length="323" mass="35973">MDIEEISQPNTQGVNVREVIIRKKSPFKRMKKHWQLYILVAIPLVFLITFKYVPMAGIIIAFKDYSVVKGIAGSDWVGMKYFKYFFDSPNFSLLIKNTLGLSIYGLIAGFICPIILALALNEVANARFKKFVQTITYAPYFISTVIMVSIIILFLSPNAGLINNILSLFGMEANNFLGNPAYFKSIYVWSDVWQNTGYATIIYLAALAGVDTELYEAAKVDGANRFQKIMNVDIPGILPIIIVLLILNVGNIMSLGFEKIYLLQNPLNINSSEVIATYVYKVGLLGANFSFAAAVGLFNSIVNFILIISANSISKRFSSSSLW</sequence>
<feature type="transmembrane region" description="Helical" evidence="7">
    <location>
        <begin position="140"/>
        <end position="162"/>
    </location>
</feature>
<dbReference type="PROSITE" id="PS50928">
    <property type="entry name" value="ABC_TM1"/>
    <property type="match status" value="1"/>
</dbReference>
<keyword evidence="5 7" id="KW-1133">Transmembrane helix</keyword>
<feature type="transmembrane region" description="Helical" evidence="7">
    <location>
        <begin position="197"/>
        <end position="215"/>
    </location>
</feature>
<dbReference type="PANTHER" id="PTHR43227:SF11">
    <property type="entry name" value="BLL4140 PROTEIN"/>
    <property type="match status" value="1"/>
</dbReference>
<feature type="transmembrane region" description="Helical" evidence="7">
    <location>
        <begin position="289"/>
        <end position="310"/>
    </location>
</feature>
<dbReference type="GO" id="GO:0055085">
    <property type="term" value="P:transmembrane transport"/>
    <property type="evidence" value="ECO:0007669"/>
    <property type="project" value="InterPro"/>
</dbReference>
<keyword evidence="4 7" id="KW-0812">Transmembrane</keyword>
<protein>
    <submittedName>
        <fullName evidence="9">Sugar ABC transporter permease</fullName>
    </submittedName>
</protein>
<evidence type="ECO:0000256" key="5">
    <source>
        <dbReference type="ARBA" id="ARBA00022989"/>
    </source>
</evidence>
<proteinExistence type="inferred from homology"/>